<sequence length="136" mass="15490">MPQRRSLHGNWCGIPADDTWKIATSCNALENGESKSSSLLWSYIETGRSPCSTSSEEFVGFELEEATWPKTEVLDSGGERGPEDRQFRRDVRFRRIWISDEWIDSVQAHAVDREGWGELCSRTAHLGEDAGNRLMR</sequence>
<comment type="caution">
    <text evidence="1">The sequence shown here is derived from an EMBL/GenBank/DDBJ whole genome shotgun (WGS) entry which is preliminary data.</text>
</comment>
<dbReference type="EMBL" id="JAVFWL010000003">
    <property type="protein sequence ID" value="KAK6744487.1"/>
    <property type="molecule type" value="Genomic_DNA"/>
</dbReference>
<reference evidence="1 2" key="1">
    <citation type="submission" date="2023-08" db="EMBL/GenBank/DDBJ databases">
        <title>A Necator americanus chromosomal reference genome.</title>
        <authorList>
            <person name="Ilik V."/>
            <person name="Petrzelkova K.J."/>
            <person name="Pardy F."/>
            <person name="Fuh T."/>
            <person name="Niatou-Singa F.S."/>
            <person name="Gouil Q."/>
            <person name="Baker L."/>
            <person name="Ritchie M.E."/>
            <person name="Jex A.R."/>
            <person name="Gazzola D."/>
            <person name="Li H."/>
            <person name="Toshio Fujiwara R."/>
            <person name="Zhan B."/>
            <person name="Aroian R.V."/>
            <person name="Pafco B."/>
            <person name="Schwarz E.M."/>
        </authorList>
    </citation>
    <scope>NUCLEOTIDE SEQUENCE [LARGE SCALE GENOMIC DNA]</scope>
    <source>
        <strain evidence="1 2">Aroian</strain>
        <tissue evidence="1">Whole animal</tissue>
    </source>
</reference>
<name>A0ABR1D1R7_NECAM</name>
<evidence type="ECO:0000313" key="2">
    <source>
        <dbReference type="Proteomes" id="UP001303046"/>
    </source>
</evidence>
<proteinExistence type="predicted"/>
<keyword evidence="2" id="KW-1185">Reference proteome</keyword>
<organism evidence="1 2">
    <name type="scientific">Necator americanus</name>
    <name type="common">Human hookworm</name>
    <dbReference type="NCBI Taxonomy" id="51031"/>
    <lineage>
        <taxon>Eukaryota</taxon>
        <taxon>Metazoa</taxon>
        <taxon>Ecdysozoa</taxon>
        <taxon>Nematoda</taxon>
        <taxon>Chromadorea</taxon>
        <taxon>Rhabditida</taxon>
        <taxon>Rhabditina</taxon>
        <taxon>Rhabditomorpha</taxon>
        <taxon>Strongyloidea</taxon>
        <taxon>Ancylostomatidae</taxon>
        <taxon>Bunostominae</taxon>
        <taxon>Necator</taxon>
    </lineage>
</organism>
<dbReference type="Proteomes" id="UP001303046">
    <property type="component" value="Unassembled WGS sequence"/>
</dbReference>
<protein>
    <submittedName>
        <fullName evidence="1">Uncharacterized protein</fullName>
    </submittedName>
</protein>
<accession>A0ABR1D1R7</accession>
<evidence type="ECO:0000313" key="1">
    <source>
        <dbReference type="EMBL" id="KAK6744487.1"/>
    </source>
</evidence>
<gene>
    <name evidence="1" type="primary">Necator_chrIII.g12056</name>
    <name evidence="1" type="ORF">RB195_011290</name>
</gene>